<dbReference type="SUPFAM" id="SSF103481">
    <property type="entry name" value="Multidrug resistance efflux transporter EmrE"/>
    <property type="match status" value="1"/>
</dbReference>
<sequence>MDLERIRLMHHMKRIQKTLVLQRCFNIYRIKCQKRRTKLIFLMVRQKKVKGLVLSIIYVYVIAVARLQIKLLAVSSPYVSINDFAIFMGVFTIIASVLLGFITDTLTDVLKYSGVVLCLIIGRTICGVVNNLLVCYAINQLPLSKAIFMINLCPISCAIMAAIFLKEKLTRSYILCLCVAPIGIYLISLNMDDQGKTGSLTGYLSAFCSIWLGGLVFIFVRALNLYGVHASWVYMSCGIGLFFQPVIWNLLKDDVLHFEQYTSYDSFMVITHGMLATLFMLLLYYASKYVEASFIAPISNLENIFSIIVDIFIFHYSFTIIEIAGMSILGACIITIVIIKMQK</sequence>
<dbReference type="InterPro" id="IPR037185">
    <property type="entry name" value="EmrE-like"/>
</dbReference>
<dbReference type="EMBL" id="CAMPGE010015660">
    <property type="protein sequence ID" value="CAI2374270.1"/>
    <property type="molecule type" value="Genomic_DNA"/>
</dbReference>
<keyword evidence="4" id="KW-1185">Reference proteome</keyword>
<feature type="transmembrane region" description="Helical" evidence="1">
    <location>
        <begin position="294"/>
        <end position="314"/>
    </location>
</feature>
<dbReference type="InterPro" id="IPR000620">
    <property type="entry name" value="EamA_dom"/>
</dbReference>
<dbReference type="Gene3D" id="1.10.3730.20">
    <property type="match status" value="1"/>
</dbReference>
<evidence type="ECO:0000259" key="2">
    <source>
        <dbReference type="Pfam" id="PF00892"/>
    </source>
</evidence>
<gene>
    <name evidence="3" type="ORF">ECRASSUSDP1_LOCUS15622</name>
</gene>
<protein>
    <recommendedName>
        <fullName evidence="2">EamA domain-containing protein</fullName>
    </recommendedName>
</protein>
<reference evidence="3" key="1">
    <citation type="submission" date="2023-07" db="EMBL/GenBank/DDBJ databases">
        <authorList>
            <consortium name="AG Swart"/>
            <person name="Singh M."/>
            <person name="Singh A."/>
            <person name="Seah K."/>
            <person name="Emmerich C."/>
        </authorList>
    </citation>
    <scope>NUCLEOTIDE SEQUENCE</scope>
    <source>
        <strain evidence="3">DP1</strain>
    </source>
</reference>
<evidence type="ECO:0000313" key="4">
    <source>
        <dbReference type="Proteomes" id="UP001295684"/>
    </source>
</evidence>
<feature type="transmembrane region" description="Helical" evidence="1">
    <location>
        <begin position="51"/>
        <end position="69"/>
    </location>
</feature>
<organism evidence="3 4">
    <name type="scientific">Euplotes crassus</name>
    <dbReference type="NCBI Taxonomy" id="5936"/>
    <lineage>
        <taxon>Eukaryota</taxon>
        <taxon>Sar</taxon>
        <taxon>Alveolata</taxon>
        <taxon>Ciliophora</taxon>
        <taxon>Intramacronucleata</taxon>
        <taxon>Spirotrichea</taxon>
        <taxon>Hypotrichia</taxon>
        <taxon>Euplotida</taxon>
        <taxon>Euplotidae</taxon>
        <taxon>Moneuplotes</taxon>
    </lineage>
</organism>
<evidence type="ECO:0000256" key="1">
    <source>
        <dbReference type="SAM" id="Phobius"/>
    </source>
</evidence>
<feature type="transmembrane region" description="Helical" evidence="1">
    <location>
        <begin position="84"/>
        <end position="102"/>
    </location>
</feature>
<dbReference type="Pfam" id="PF00892">
    <property type="entry name" value="EamA"/>
    <property type="match status" value="1"/>
</dbReference>
<proteinExistence type="predicted"/>
<keyword evidence="1" id="KW-0812">Transmembrane</keyword>
<dbReference type="PANTHER" id="PTHR22911:SF137">
    <property type="entry name" value="SOLUTE CARRIER FAMILY 35 MEMBER G2-RELATED"/>
    <property type="match status" value="1"/>
</dbReference>
<keyword evidence="1" id="KW-1133">Transmembrane helix</keyword>
<feature type="transmembrane region" description="Helical" evidence="1">
    <location>
        <begin position="114"/>
        <end position="134"/>
    </location>
</feature>
<feature type="transmembrane region" description="Helical" evidence="1">
    <location>
        <begin position="320"/>
        <end position="339"/>
    </location>
</feature>
<evidence type="ECO:0000313" key="3">
    <source>
        <dbReference type="EMBL" id="CAI2374270.1"/>
    </source>
</evidence>
<keyword evidence="1" id="KW-0472">Membrane</keyword>
<feature type="transmembrane region" description="Helical" evidence="1">
    <location>
        <begin position="266"/>
        <end position="287"/>
    </location>
</feature>
<name>A0AAD2CY92_EUPCR</name>
<dbReference type="GO" id="GO:0016020">
    <property type="term" value="C:membrane"/>
    <property type="evidence" value="ECO:0007669"/>
    <property type="project" value="InterPro"/>
</dbReference>
<accession>A0AAD2CY92</accession>
<feature type="transmembrane region" description="Helical" evidence="1">
    <location>
        <begin position="232"/>
        <end position="251"/>
    </location>
</feature>
<dbReference type="Proteomes" id="UP001295684">
    <property type="component" value="Unassembled WGS sequence"/>
</dbReference>
<comment type="caution">
    <text evidence="3">The sequence shown here is derived from an EMBL/GenBank/DDBJ whole genome shotgun (WGS) entry which is preliminary data.</text>
</comment>
<feature type="domain" description="EamA" evidence="2">
    <location>
        <begin position="50"/>
        <end position="188"/>
    </location>
</feature>
<feature type="transmembrane region" description="Helical" evidence="1">
    <location>
        <begin position="172"/>
        <end position="188"/>
    </location>
</feature>
<dbReference type="PANTHER" id="PTHR22911">
    <property type="entry name" value="ACYL-MALONYL CONDENSING ENZYME-RELATED"/>
    <property type="match status" value="1"/>
</dbReference>
<dbReference type="AlphaFoldDB" id="A0AAD2CY92"/>
<feature type="transmembrane region" description="Helical" evidence="1">
    <location>
        <begin position="146"/>
        <end position="165"/>
    </location>
</feature>
<feature type="transmembrane region" description="Helical" evidence="1">
    <location>
        <begin position="200"/>
        <end position="220"/>
    </location>
</feature>